<dbReference type="OrthoDB" id="1927134at2759"/>
<dbReference type="AlphaFoldDB" id="W9RZN4"/>
<reference evidence="9" key="1">
    <citation type="submission" date="2013-01" db="EMBL/GenBank/DDBJ databases">
        <title>Draft Genome Sequence of a Mulberry Tree, Morus notabilis C.K. Schneid.</title>
        <authorList>
            <person name="He N."/>
            <person name="Zhao S."/>
        </authorList>
    </citation>
    <scope>NUCLEOTIDE SEQUENCE</scope>
</reference>
<dbReference type="GO" id="GO:0003700">
    <property type="term" value="F:DNA-binding transcription factor activity"/>
    <property type="evidence" value="ECO:0007669"/>
    <property type="project" value="InterPro"/>
</dbReference>
<keyword evidence="2" id="KW-0805">Transcription regulation</keyword>
<dbReference type="KEGG" id="mnt:21389582"/>
<dbReference type="Pfam" id="PF03634">
    <property type="entry name" value="TCP"/>
    <property type="match status" value="1"/>
</dbReference>
<organism evidence="8 9">
    <name type="scientific">Morus notabilis</name>
    <dbReference type="NCBI Taxonomy" id="981085"/>
    <lineage>
        <taxon>Eukaryota</taxon>
        <taxon>Viridiplantae</taxon>
        <taxon>Streptophyta</taxon>
        <taxon>Embryophyta</taxon>
        <taxon>Tracheophyta</taxon>
        <taxon>Spermatophyta</taxon>
        <taxon>Magnoliopsida</taxon>
        <taxon>eudicotyledons</taxon>
        <taxon>Gunneridae</taxon>
        <taxon>Pentapetalae</taxon>
        <taxon>rosids</taxon>
        <taxon>fabids</taxon>
        <taxon>Rosales</taxon>
        <taxon>Moraceae</taxon>
        <taxon>Moreae</taxon>
        <taxon>Morus</taxon>
    </lineage>
</organism>
<dbReference type="PANTHER" id="PTHR31072">
    <property type="entry name" value="TRANSCRIPTION FACTOR TCP4-RELATED"/>
    <property type="match status" value="1"/>
</dbReference>
<evidence type="ECO:0000256" key="3">
    <source>
        <dbReference type="ARBA" id="ARBA00023125"/>
    </source>
</evidence>
<evidence type="ECO:0000259" key="7">
    <source>
        <dbReference type="PROSITE" id="PS51369"/>
    </source>
</evidence>
<feature type="compositionally biased region" description="Basic and acidic residues" evidence="6">
    <location>
        <begin position="18"/>
        <end position="35"/>
    </location>
</feature>
<dbReference type="GO" id="GO:0005634">
    <property type="term" value="C:nucleus"/>
    <property type="evidence" value="ECO:0007669"/>
    <property type="project" value="UniProtKB-SubCell"/>
</dbReference>
<proteinExistence type="predicted"/>
<dbReference type="InterPro" id="IPR005333">
    <property type="entry name" value="Transcription_factor_TCP"/>
</dbReference>
<evidence type="ECO:0000313" key="9">
    <source>
        <dbReference type="Proteomes" id="UP000030645"/>
    </source>
</evidence>
<evidence type="ECO:0000256" key="4">
    <source>
        <dbReference type="ARBA" id="ARBA00023163"/>
    </source>
</evidence>
<evidence type="ECO:0000256" key="6">
    <source>
        <dbReference type="SAM" id="MobiDB-lite"/>
    </source>
</evidence>
<dbReference type="GO" id="GO:0043565">
    <property type="term" value="F:sequence-specific DNA binding"/>
    <property type="evidence" value="ECO:0007669"/>
    <property type="project" value="TreeGrafter"/>
</dbReference>
<feature type="domain" description="TCP" evidence="7">
    <location>
        <begin position="136"/>
        <end position="194"/>
    </location>
</feature>
<dbReference type="PANTHER" id="PTHR31072:SF93">
    <property type="entry name" value="TRANSCRIPTION FACTOR TCP24"/>
    <property type="match status" value="1"/>
</dbReference>
<dbReference type="PROSITE" id="PS51369">
    <property type="entry name" value="TCP"/>
    <property type="match status" value="1"/>
</dbReference>
<dbReference type="eggNOG" id="ENOG502QRP9">
    <property type="taxonomic scope" value="Eukaryota"/>
</dbReference>
<dbReference type="STRING" id="981085.W9RZN4"/>
<feature type="region of interest" description="Disordered" evidence="6">
    <location>
        <begin position="15"/>
        <end position="50"/>
    </location>
</feature>
<accession>W9RZN4</accession>
<keyword evidence="9" id="KW-1185">Reference proteome</keyword>
<dbReference type="Proteomes" id="UP000030645">
    <property type="component" value="Unassembled WGS sequence"/>
</dbReference>
<protein>
    <recommendedName>
        <fullName evidence="7">TCP domain-containing protein</fullName>
    </recommendedName>
</protein>
<evidence type="ECO:0000256" key="2">
    <source>
        <dbReference type="ARBA" id="ARBA00023015"/>
    </source>
</evidence>
<evidence type="ECO:0000256" key="1">
    <source>
        <dbReference type="ARBA" id="ARBA00004123"/>
    </source>
</evidence>
<feature type="compositionally biased region" description="Acidic residues" evidence="6">
    <location>
        <begin position="36"/>
        <end position="45"/>
    </location>
</feature>
<keyword evidence="3" id="KW-0238">DNA-binding</keyword>
<dbReference type="EMBL" id="KE345867">
    <property type="protein sequence ID" value="EXC19447.1"/>
    <property type="molecule type" value="Genomic_DNA"/>
</dbReference>
<dbReference type="InterPro" id="IPR017887">
    <property type="entry name" value="TF_TCP_subgr"/>
</dbReference>
<comment type="subcellular location">
    <subcellularLocation>
        <location evidence="1">Nucleus</location>
    </subcellularLocation>
</comment>
<evidence type="ECO:0000256" key="5">
    <source>
        <dbReference type="ARBA" id="ARBA00023242"/>
    </source>
</evidence>
<keyword evidence="5" id="KW-0539">Nucleus</keyword>
<keyword evidence="4" id="KW-0804">Transcription</keyword>
<feature type="compositionally biased region" description="Polar residues" evidence="6">
    <location>
        <begin position="107"/>
        <end position="117"/>
    </location>
</feature>
<name>W9RZN4_9ROSA</name>
<feature type="region of interest" description="Disordered" evidence="6">
    <location>
        <begin position="99"/>
        <end position="120"/>
    </location>
</feature>
<gene>
    <name evidence="8" type="ORF">L484_006142</name>
</gene>
<evidence type="ECO:0000313" key="8">
    <source>
        <dbReference type="EMBL" id="EXC19447.1"/>
    </source>
</evidence>
<sequence length="360" mass="41355">MMSYYLLDSVPHQILQQRELKDDEKEEKARGQDRDQAEEEDEEGEQGQGQQMIFGKYQHVQLPLCDKRYDIDYEKSCRKLCYSKQLALEKHRIVKFERGERRKQASARPSSKPTQENEAGDALQVHGGHVVRFIKKKERHNKVCTSKGPRDRRVRLSAHTAIQFYDVQDRLGYDQPTKAIDWLIEKAKAAIEALAELPAQNNDSFDTTDCVTQPQSIMRDKNLYPLQYHQGCDNWPQKISLGSTSKCDKEEQLHLNNEGIFSMVSQFQDYPTEQNSTQGLCLSLQSSEDQDLYLHHSSPIDFDEQALNSMSSLTDSTSIDTGRFQSLMAINSSAGNEGAQFFFNSLPSLLQQPFLRENQF</sequence>